<reference evidence="3" key="1">
    <citation type="submission" date="2020-04" db="EMBL/GenBank/DDBJ databases">
        <authorList>
            <person name="Chiriac C."/>
            <person name="Salcher M."/>
            <person name="Ghai R."/>
            <person name="Kavagutti S V."/>
        </authorList>
    </citation>
    <scope>NUCLEOTIDE SEQUENCE</scope>
</reference>
<protein>
    <submittedName>
        <fullName evidence="3">LbH_MAT_like domain containing protein</fullName>
    </submittedName>
</protein>
<dbReference type="CDD" id="cd04647">
    <property type="entry name" value="LbH_MAT_like"/>
    <property type="match status" value="1"/>
</dbReference>
<keyword evidence="2" id="KW-0808">Transferase</keyword>
<organism evidence="3">
    <name type="scientific">uncultured Caudovirales phage</name>
    <dbReference type="NCBI Taxonomy" id="2100421"/>
    <lineage>
        <taxon>Viruses</taxon>
        <taxon>Duplodnaviria</taxon>
        <taxon>Heunggongvirae</taxon>
        <taxon>Uroviricota</taxon>
        <taxon>Caudoviricetes</taxon>
        <taxon>Peduoviridae</taxon>
        <taxon>Maltschvirus</taxon>
        <taxon>Maltschvirus maltsch</taxon>
    </lineage>
</organism>
<dbReference type="Pfam" id="PF00132">
    <property type="entry name" value="Hexapep"/>
    <property type="match status" value="1"/>
</dbReference>
<dbReference type="EMBL" id="LR796697">
    <property type="protein sequence ID" value="CAB4160018.1"/>
    <property type="molecule type" value="Genomic_DNA"/>
</dbReference>
<dbReference type="SUPFAM" id="SSF51161">
    <property type="entry name" value="Trimeric LpxA-like enzymes"/>
    <property type="match status" value="1"/>
</dbReference>
<sequence length="283" mass="31619">MMQYVDLDNNVHITAKQLNIGNNVRFGKDVKINVRGTFEIGDNSIIGDRFTANAEELIIGEYFYNGPTDSRGMVIGGGGANFPYAKLKIGDRVVCHTGHINLASPVTIGNDVGLSHDVDLITHGFWYSVLEGYPRVFKEINIGNNVIIGWKTVIMSGVTIADNTVIGSHSTVTKSLLDSKAIYAGSPAKLIKHITEPTLQEKQQMLESLIVDFKDLMTYYDVPEFTINAQYPYLLINQLSINVNDFSYTGEHDAITDAFRDFARRYGIRIYVPHGFKFNLTRK</sequence>
<evidence type="ECO:0000313" key="3">
    <source>
        <dbReference type="EMBL" id="CAB4160018.1"/>
    </source>
</evidence>
<dbReference type="PANTHER" id="PTHR23416:SF23">
    <property type="entry name" value="ACETYLTRANSFERASE C18B11.09C-RELATED"/>
    <property type="match status" value="1"/>
</dbReference>
<dbReference type="PANTHER" id="PTHR23416">
    <property type="entry name" value="SIALIC ACID SYNTHASE-RELATED"/>
    <property type="match status" value="1"/>
</dbReference>
<comment type="similarity">
    <text evidence="1">Belongs to the transferase hexapeptide repeat family.</text>
</comment>
<evidence type="ECO:0000256" key="2">
    <source>
        <dbReference type="ARBA" id="ARBA00022679"/>
    </source>
</evidence>
<dbReference type="GO" id="GO:0008374">
    <property type="term" value="F:O-acyltransferase activity"/>
    <property type="evidence" value="ECO:0007669"/>
    <property type="project" value="TreeGrafter"/>
</dbReference>
<name>A0A6J5NSF6_9CAUD</name>
<dbReference type="InterPro" id="IPR011004">
    <property type="entry name" value="Trimer_LpxA-like_sf"/>
</dbReference>
<dbReference type="InterPro" id="IPR001451">
    <property type="entry name" value="Hexapep"/>
</dbReference>
<proteinExistence type="inferred from homology"/>
<gene>
    <name evidence="3" type="ORF">UFOVP723_37</name>
</gene>
<accession>A0A6J5NSF6</accession>
<dbReference type="PROSITE" id="PS00101">
    <property type="entry name" value="HEXAPEP_TRANSFERASES"/>
    <property type="match status" value="1"/>
</dbReference>
<dbReference type="Gene3D" id="2.160.10.10">
    <property type="entry name" value="Hexapeptide repeat proteins"/>
    <property type="match status" value="1"/>
</dbReference>
<evidence type="ECO:0000256" key="1">
    <source>
        <dbReference type="ARBA" id="ARBA00007274"/>
    </source>
</evidence>
<dbReference type="InterPro" id="IPR018357">
    <property type="entry name" value="Hexapep_transf_CS"/>
</dbReference>
<dbReference type="InterPro" id="IPR051159">
    <property type="entry name" value="Hexapeptide_acetyltransf"/>
</dbReference>